<sequence>MRCLRRKLNITWQGKVPNNTVLEKAETLRMYTLLKQKSLCWLANVVRIDDGRFPKDLLYGELAQGKQPTGRPQLCYTDVYKRDLNALDILTSTDEKHWLQNVQLGGRHAVQRGLSESEETLAEMAETKRRTRKAGR</sequence>
<comment type="caution">
    <text evidence="1">The sequence shown here is derived from an EMBL/GenBank/DDBJ whole genome shotgun (WGS) entry which is preliminary data.</text>
</comment>
<accession>A0ABN8QPQ4</accession>
<evidence type="ECO:0000313" key="1">
    <source>
        <dbReference type="EMBL" id="CAH3168479.1"/>
    </source>
</evidence>
<organism evidence="1 2">
    <name type="scientific">Porites evermanni</name>
    <dbReference type="NCBI Taxonomy" id="104178"/>
    <lineage>
        <taxon>Eukaryota</taxon>
        <taxon>Metazoa</taxon>
        <taxon>Cnidaria</taxon>
        <taxon>Anthozoa</taxon>
        <taxon>Hexacorallia</taxon>
        <taxon>Scleractinia</taxon>
        <taxon>Fungiina</taxon>
        <taxon>Poritidae</taxon>
        <taxon>Porites</taxon>
    </lineage>
</organism>
<reference evidence="1 2" key="1">
    <citation type="submission" date="2022-05" db="EMBL/GenBank/DDBJ databases">
        <authorList>
            <consortium name="Genoscope - CEA"/>
            <person name="William W."/>
        </authorList>
    </citation>
    <scope>NUCLEOTIDE SEQUENCE [LARGE SCALE GENOMIC DNA]</scope>
</reference>
<protein>
    <submittedName>
        <fullName evidence="1">Uncharacterized protein</fullName>
    </submittedName>
</protein>
<evidence type="ECO:0000313" key="2">
    <source>
        <dbReference type="Proteomes" id="UP001159427"/>
    </source>
</evidence>
<dbReference type="EMBL" id="CALNXI010001421">
    <property type="protein sequence ID" value="CAH3168479.1"/>
    <property type="molecule type" value="Genomic_DNA"/>
</dbReference>
<gene>
    <name evidence="1" type="ORF">PEVE_00006536</name>
</gene>
<keyword evidence="2" id="KW-1185">Reference proteome</keyword>
<proteinExistence type="predicted"/>
<name>A0ABN8QPQ4_9CNID</name>
<dbReference type="Proteomes" id="UP001159427">
    <property type="component" value="Unassembled WGS sequence"/>
</dbReference>